<feature type="region of interest" description="Disordered" evidence="1">
    <location>
        <begin position="138"/>
        <end position="161"/>
    </location>
</feature>
<evidence type="ECO:0000256" key="1">
    <source>
        <dbReference type="SAM" id="MobiDB-lite"/>
    </source>
</evidence>
<feature type="compositionally biased region" description="Basic and acidic residues" evidence="1">
    <location>
        <begin position="211"/>
        <end position="260"/>
    </location>
</feature>
<sequence length="434" mass="47344">MPAADIQQPRAGLPLVPGLLWTGVGLAPVAALLVLLVGDNPSLLRFAVLLAVIAVALIGTALVLRRDSDSVRGEIEDMLFEELDILRDDVREDITTAARATHKAFGERVVTLQESVNSLRGEVENLRVRVDRDAAPAHRIAPPVPPMTAPPPPMTSTPSGVPPMAAPHGVVRHTETVKVTRQTIVDQNDSGTGTVYGGNRMAPPPVVPAQRRPDRAAQSRDAESGESWSERLLRQRLDEEQHRGGDRHAEARYSEPRYGDARSGSHAWGGGSQDGWRAPEPDSDGSGFISGVHAGDRWASARRDEHGHELRVGERRAAMHSDESGTELRVEGRWAAVRRDEGRGPEPHRAPESQWERGGGSDPYWGLEAQPDRFGQSPGEPTRSRPAPSQERRGAQAALPATPSEPSASSWLQEWEEEARRARSPRATGDDRWR</sequence>
<feature type="compositionally biased region" description="Basic and acidic residues" evidence="1">
    <location>
        <begin position="294"/>
        <end position="355"/>
    </location>
</feature>
<proteinExistence type="predicted"/>
<feature type="region of interest" description="Disordered" evidence="1">
    <location>
        <begin position="183"/>
        <end position="434"/>
    </location>
</feature>
<reference evidence="3" key="1">
    <citation type="submission" date="2021-01" db="EMBL/GenBank/DDBJ databases">
        <title>Whole genome shotgun sequence of Planosporangium flavigriseum NBRC 105377.</title>
        <authorList>
            <person name="Komaki H."/>
            <person name="Tamura T."/>
        </authorList>
    </citation>
    <scope>NUCLEOTIDE SEQUENCE</scope>
    <source>
        <strain evidence="3">NBRC 105377</strain>
    </source>
</reference>
<gene>
    <name evidence="3" type="ORF">Pfl04_21840</name>
</gene>
<evidence type="ECO:0000256" key="2">
    <source>
        <dbReference type="SAM" id="Phobius"/>
    </source>
</evidence>
<dbReference type="Proteomes" id="UP000653674">
    <property type="component" value="Unassembled WGS sequence"/>
</dbReference>
<organism evidence="3 4">
    <name type="scientific">Planosporangium flavigriseum</name>
    <dbReference type="NCBI Taxonomy" id="373681"/>
    <lineage>
        <taxon>Bacteria</taxon>
        <taxon>Bacillati</taxon>
        <taxon>Actinomycetota</taxon>
        <taxon>Actinomycetes</taxon>
        <taxon>Micromonosporales</taxon>
        <taxon>Micromonosporaceae</taxon>
        <taxon>Planosporangium</taxon>
    </lineage>
</organism>
<feature type="transmembrane region" description="Helical" evidence="2">
    <location>
        <begin position="12"/>
        <end position="37"/>
    </location>
</feature>
<keyword evidence="4" id="KW-1185">Reference proteome</keyword>
<keyword evidence="2" id="KW-1133">Transmembrane helix</keyword>
<name>A0A8J3LV07_9ACTN</name>
<evidence type="ECO:0000313" key="3">
    <source>
        <dbReference type="EMBL" id="GIG73780.1"/>
    </source>
</evidence>
<keyword evidence="2" id="KW-0472">Membrane</keyword>
<feature type="compositionally biased region" description="Polar residues" evidence="1">
    <location>
        <begin position="183"/>
        <end position="193"/>
    </location>
</feature>
<keyword evidence="2" id="KW-0812">Transmembrane</keyword>
<dbReference type="AlphaFoldDB" id="A0A8J3LV07"/>
<comment type="caution">
    <text evidence="3">The sequence shown here is derived from an EMBL/GenBank/DDBJ whole genome shotgun (WGS) entry which is preliminary data.</text>
</comment>
<accession>A0A8J3LV07</accession>
<evidence type="ECO:0000313" key="4">
    <source>
        <dbReference type="Proteomes" id="UP000653674"/>
    </source>
</evidence>
<dbReference type="RefSeq" id="WP_168072971.1">
    <property type="nucleotide sequence ID" value="NZ_BAAAQJ010000008.1"/>
</dbReference>
<feature type="compositionally biased region" description="Pro residues" evidence="1">
    <location>
        <begin position="142"/>
        <end position="161"/>
    </location>
</feature>
<protein>
    <submittedName>
        <fullName evidence="3">Uncharacterized protein</fullName>
    </submittedName>
</protein>
<feature type="transmembrane region" description="Helical" evidence="2">
    <location>
        <begin position="43"/>
        <end position="64"/>
    </location>
</feature>
<dbReference type="EMBL" id="BONU01000011">
    <property type="protein sequence ID" value="GIG73780.1"/>
    <property type="molecule type" value="Genomic_DNA"/>
</dbReference>